<gene>
    <name evidence="2" type="ORF">ACFFJ8_18960</name>
</gene>
<dbReference type="EMBL" id="JBHLVF010000033">
    <property type="protein sequence ID" value="MFC0393445.1"/>
    <property type="molecule type" value="Genomic_DNA"/>
</dbReference>
<dbReference type="Pfam" id="PF11181">
    <property type="entry name" value="YflT"/>
    <property type="match status" value="1"/>
</dbReference>
<organism evidence="2 3">
    <name type="scientific">Paenibacillus mendelii</name>
    <dbReference type="NCBI Taxonomy" id="206163"/>
    <lineage>
        <taxon>Bacteria</taxon>
        <taxon>Bacillati</taxon>
        <taxon>Bacillota</taxon>
        <taxon>Bacilli</taxon>
        <taxon>Bacillales</taxon>
        <taxon>Paenibacillaceae</taxon>
        <taxon>Paenibacillus</taxon>
    </lineage>
</organism>
<dbReference type="Proteomes" id="UP001589818">
    <property type="component" value="Unassembled WGS sequence"/>
</dbReference>
<evidence type="ECO:0000313" key="2">
    <source>
        <dbReference type="EMBL" id="MFC0393445.1"/>
    </source>
</evidence>
<accession>A0ABV6JEY8</accession>
<keyword evidence="3" id="KW-1185">Reference proteome</keyword>
<reference evidence="2 3" key="1">
    <citation type="submission" date="2024-09" db="EMBL/GenBank/DDBJ databases">
        <authorList>
            <person name="Sun Q."/>
            <person name="Mori K."/>
        </authorList>
    </citation>
    <scope>NUCLEOTIDE SEQUENCE [LARGE SCALE GENOMIC DNA]</scope>
    <source>
        <strain evidence="2 3">CCM 4839</strain>
    </source>
</reference>
<dbReference type="RefSeq" id="WP_204821497.1">
    <property type="nucleotide sequence ID" value="NZ_JANHOF010000014.1"/>
</dbReference>
<proteinExistence type="predicted"/>
<feature type="domain" description="General stress protein 17M-like" evidence="1">
    <location>
        <begin position="5"/>
        <end position="51"/>
    </location>
</feature>
<evidence type="ECO:0000259" key="1">
    <source>
        <dbReference type="Pfam" id="PF11181"/>
    </source>
</evidence>
<name>A0ABV6JEY8_9BACL</name>
<dbReference type="InterPro" id="IPR025889">
    <property type="entry name" value="GSP17M-like_dom"/>
</dbReference>
<protein>
    <submittedName>
        <fullName evidence="2">General stress protein</fullName>
    </submittedName>
</protein>
<sequence length="176" mass="18719">MAYKLGIFRQEQQVINAVQELEKEGFTKHELQVFAKDREHSRRVEAETDVHADELNELTDTRDYIEEGDIAVVPAGVMSGGSPVAGYGGTAFGGNGAGAIVGGVWGDDSAIEESLRTLGLDDDAAKQCRDAIAEGWLVVTAHTGDGNERSDGGQDLGLAGTAEAVFRRTGAERILE</sequence>
<evidence type="ECO:0000313" key="3">
    <source>
        <dbReference type="Proteomes" id="UP001589818"/>
    </source>
</evidence>
<comment type="caution">
    <text evidence="2">The sequence shown here is derived from an EMBL/GenBank/DDBJ whole genome shotgun (WGS) entry which is preliminary data.</text>
</comment>